<reference evidence="1 2" key="1">
    <citation type="submission" date="2016-02" db="EMBL/GenBank/DDBJ databases">
        <title>Comparative genomic and transcriptomic foundation for Pichia pastoris.</title>
        <authorList>
            <person name="Love K.R."/>
            <person name="Shah K.A."/>
            <person name="Whittaker C.A."/>
            <person name="Wu J."/>
            <person name="Bartlett M.C."/>
            <person name="Ma D."/>
            <person name="Leeson R.L."/>
            <person name="Priest M."/>
            <person name="Young S.K."/>
            <person name="Love J.C."/>
        </authorList>
    </citation>
    <scope>NUCLEOTIDE SEQUENCE [LARGE SCALE GENOMIC DNA]</scope>
    <source>
        <strain evidence="1 2">ATCC 28485</strain>
    </source>
</reference>
<protein>
    <submittedName>
        <fullName evidence="1">BA75_02182T0</fullName>
    </submittedName>
</protein>
<accession>A0A1B2JB70</accession>
<dbReference type="Proteomes" id="UP000094565">
    <property type="component" value="Chromosome 2"/>
</dbReference>
<dbReference type="EMBL" id="CP014585">
    <property type="protein sequence ID" value="ANZ75294.1"/>
    <property type="molecule type" value="Genomic_DNA"/>
</dbReference>
<proteinExistence type="predicted"/>
<dbReference type="AlphaFoldDB" id="A0A1B2JB70"/>
<keyword evidence="2" id="KW-1185">Reference proteome</keyword>
<evidence type="ECO:0000313" key="2">
    <source>
        <dbReference type="Proteomes" id="UP000094565"/>
    </source>
</evidence>
<gene>
    <name evidence="1" type="ORF">ATY40_BA7502182</name>
</gene>
<name>A0A1B2JB70_PICPA</name>
<sequence>MYKTYFPDTVQVRSISPILVVLWSSGPKEPALTTQQSCKKIIIFTSRIHKILQYIIRKIPSNACGPRHLKHRKILQLPVRKQMADSDWTKRYDLIILYSW</sequence>
<evidence type="ECO:0000313" key="1">
    <source>
        <dbReference type="EMBL" id="ANZ75294.1"/>
    </source>
</evidence>
<organism evidence="1 2">
    <name type="scientific">Komagataella pastoris</name>
    <name type="common">Yeast</name>
    <name type="synonym">Pichia pastoris</name>
    <dbReference type="NCBI Taxonomy" id="4922"/>
    <lineage>
        <taxon>Eukaryota</taxon>
        <taxon>Fungi</taxon>
        <taxon>Dikarya</taxon>
        <taxon>Ascomycota</taxon>
        <taxon>Saccharomycotina</taxon>
        <taxon>Pichiomycetes</taxon>
        <taxon>Pichiales</taxon>
        <taxon>Pichiaceae</taxon>
        <taxon>Komagataella</taxon>
    </lineage>
</organism>